<reference evidence="5 6" key="1">
    <citation type="submission" date="2016-10" db="EMBL/GenBank/DDBJ databases">
        <authorList>
            <person name="de Groot N.N."/>
        </authorList>
    </citation>
    <scope>NUCLEOTIDE SEQUENCE [LARGE SCALE GENOMIC DNA]</scope>
    <source>
        <strain evidence="5 6">DSM 1283</strain>
    </source>
</reference>
<evidence type="ECO:0000313" key="6">
    <source>
        <dbReference type="Proteomes" id="UP000198806"/>
    </source>
</evidence>
<dbReference type="SMART" id="SM00283">
    <property type="entry name" value="MA"/>
    <property type="match status" value="1"/>
</dbReference>
<protein>
    <submittedName>
        <fullName evidence="5">Methyl-accepting chemotaxis protein</fullName>
    </submittedName>
</protein>
<dbReference type="PANTHER" id="PTHR32089">
    <property type="entry name" value="METHYL-ACCEPTING CHEMOTAXIS PROTEIN MCPB"/>
    <property type="match status" value="1"/>
</dbReference>
<evidence type="ECO:0000313" key="5">
    <source>
        <dbReference type="EMBL" id="SFO46086.1"/>
    </source>
</evidence>
<dbReference type="RefSeq" id="WP_170848030.1">
    <property type="nucleotide sequence ID" value="NZ_BAABFM010000011.1"/>
</dbReference>
<dbReference type="STRING" id="1527.SAMN04489757_12837"/>
<gene>
    <name evidence="5" type="ORF">SAMN04489757_12837</name>
</gene>
<dbReference type="PROSITE" id="PS50111">
    <property type="entry name" value="CHEMOTAXIS_TRANSDUC_2"/>
    <property type="match status" value="1"/>
</dbReference>
<keyword evidence="1 2" id="KW-0807">Transducer</keyword>
<dbReference type="Pfam" id="PF00015">
    <property type="entry name" value="MCPsignal"/>
    <property type="match status" value="1"/>
</dbReference>
<dbReference type="SUPFAM" id="SSF58104">
    <property type="entry name" value="Methyl-accepting chemotaxis protein (MCP) signaling domain"/>
    <property type="match status" value="1"/>
</dbReference>
<dbReference type="InterPro" id="IPR004089">
    <property type="entry name" value="MCPsignal_dom"/>
</dbReference>
<feature type="domain" description="Methyl-accepting transducer" evidence="4">
    <location>
        <begin position="216"/>
        <end position="466"/>
    </location>
</feature>
<keyword evidence="3" id="KW-1133">Transmembrane helix</keyword>
<dbReference type="GO" id="GO:0007165">
    <property type="term" value="P:signal transduction"/>
    <property type="evidence" value="ECO:0007669"/>
    <property type="project" value="UniProtKB-KW"/>
</dbReference>
<dbReference type="Proteomes" id="UP000198806">
    <property type="component" value="Unassembled WGS sequence"/>
</dbReference>
<dbReference type="Gene3D" id="1.10.287.950">
    <property type="entry name" value="Methyl-accepting chemotaxis protein"/>
    <property type="match status" value="1"/>
</dbReference>
<evidence type="ECO:0000256" key="1">
    <source>
        <dbReference type="ARBA" id="ARBA00023224"/>
    </source>
</evidence>
<proteinExistence type="predicted"/>
<accession>A0A1I5HDM5</accession>
<evidence type="ECO:0000256" key="3">
    <source>
        <dbReference type="SAM" id="Phobius"/>
    </source>
</evidence>
<feature type="transmembrane region" description="Helical" evidence="3">
    <location>
        <begin position="75"/>
        <end position="94"/>
    </location>
</feature>
<evidence type="ECO:0000256" key="2">
    <source>
        <dbReference type="PROSITE-ProRule" id="PRU00284"/>
    </source>
</evidence>
<dbReference type="AlphaFoldDB" id="A0A1I5HDM5"/>
<feature type="transmembrane region" description="Helical" evidence="3">
    <location>
        <begin position="20"/>
        <end position="40"/>
    </location>
</feature>
<keyword evidence="3" id="KW-0812">Transmembrane</keyword>
<dbReference type="EMBL" id="FOWD01000028">
    <property type="protein sequence ID" value="SFO46086.1"/>
    <property type="molecule type" value="Genomic_DNA"/>
</dbReference>
<dbReference type="PANTHER" id="PTHR32089:SF112">
    <property type="entry name" value="LYSOZYME-LIKE PROTEIN-RELATED"/>
    <property type="match status" value="1"/>
</dbReference>
<keyword evidence="3" id="KW-0472">Membrane</keyword>
<organism evidence="5 6">
    <name type="scientific">Anaerocolumna aminovalerica</name>
    <dbReference type="NCBI Taxonomy" id="1527"/>
    <lineage>
        <taxon>Bacteria</taxon>
        <taxon>Bacillati</taxon>
        <taxon>Bacillota</taxon>
        <taxon>Clostridia</taxon>
        <taxon>Lachnospirales</taxon>
        <taxon>Lachnospiraceae</taxon>
        <taxon>Anaerocolumna</taxon>
    </lineage>
</organism>
<keyword evidence="6" id="KW-1185">Reference proteome</keyword>
<feature type="transmembrane region" description="Helical" evidence="3">
    <location>
        <begin position="46"/>
        <end position="68"/>
    </location>
</feature>
<evidence type="ECO:0000259" key="4">
    <source>
        <dbReference type="PROSITE" id="PS50111"/>
    </source>
</evidence>
<sequence>MLNKKINHLLNQTAVINSIVMKILTAMSSALIIGYFIEVVKGTRPLYYVLMLSSVILIGLVIDFVFYFKNRSSHINPYIFLGTYLVTYGVALFSSSTHSAFTYLFPLLLVFILYGDIRLIYISSAAMSLLSAGEIIYKVAVLNQSSSVDYSSYSVQIGAVIIFSYSIIKAAAINKYFGKKAIEELTNEKAVQKNMIDDILDIANTVVTSSNQVSVIIKEIYKSSKVINSAVNEIASGTQENAESIEKQTNMTTAIQESIENITQKSELMVQIANESQKSLMDGIGIISRLETHSATMEDINKNVIVTMNHLRDKTAEVQNITSLIYDISSQTNLLALNASIESARAGEAGRGFAVVAEQIRLLADQTRKSTESISEILKELGINANNAVTSVEQIISVTNEQSSLIDTAGSGFKKVEGMTDRLTHTINEINEMVENLLGSNNHIVDNISRLSAVTEEITANSESTANLCNENAEQSSLASNELETLLYAVNKFDKYLNNASHQQSSTL</sequence>
<dbReference type="GO" id="GO:0016020">
    <property type="term" value="C:membrane"/>
    <property type="evidence" value="ECO:0007669"/>
    <property type="project" value="InterPro"/>
</dbReference>
<name>A0A1I5HDM5_9FIRM</name>
<feature type="transmembrane region" description="Helical" evidence="3">
    <location>
        <begin position="100"/>
        <end position="117"/>
    </location>
</feature>